<dbReference type="Proteomes" id="UP000008066">
    <property type="component" value="Unassembled WGS sequence"/>
</dbReference>
<evidence type="ECO:0000256" key="9">
    <source>
        <dbReference type="ARBA" id="ARBA00023136"/>
    </source>
</evidence>
<name>G0S4G7_CHATD</name>
<dbReference type="eggNOG" id="ENOG502QS8N">
    <property type="taxonomic scope" value="Eukaryota"/>
</dbReference>
<dbReference type="InterPro" id="IPR013233">
    <property type="entry name" value="PIG-X/PBN1"/>
</dbReference>
<proteinExistence type="inferred from homology"/>
<evidence type="ECO:0000313" key="12">
    <source>
        <dbReference type="EMBL" id="EGS20445.1"/>
    </source>
</evidence>
<dbReference type="InterPro" id="IPR042322">
    <property type="entry name" value="Pbn1"/>
</dbReference>
<keyword evidence="5 11" id="KW-0337">GPI-anchor biosynthesis</keyword>
<dbReference type="AlphaFoldDB" id="G0S4G7"/>
<keyword evidence="10" id="KW-0325">Glycoprotein</keyword>
<dbReference type="HOGENOM" id="CLU_030047_0_0_1"/>
<comment type="subcellular location">
    <subcellularLocation>
        <location evidence="11">Endoplasmic reticulum membrane</location>
        <topology evidence="11">Single-pass membrane protein</topology>
    </subcellularLocation>
    <subcellularLocation>
        <location evidence="1">Endoplasmic reticulum membrane</location>
        <topology evidence="1">Single-pass type III membrane protein</topology>
    </subcellularLocation>
</comment>
<dbReference type="UniPathway" id="UPA00196"/>
<evidence type="ECO:0000256" key="3">
    <source>
        <dbReference type="ARBA" id="ARBA00010345"/>
    </source>
</evidence>
<dbReference type="PANTHER" id="PTHR28533:SF1">
    <property type="entry name" value="PROTEIN PBN1"/>
    <property type="match status" value="1"/>
</dbReference>
<evidence type="ECO:0000256" key="6">
    <source>
        <dbReference type="ARBA" id="ARBA00022692"/>
    </source>
</evidence>
<dbReference type="EMBL" id="GL988041">
    <property type="protein sequence ID" value="EGS20445.1"/>
    <property type="molecule type" value="Genomic_DNA"/>
</dbReference>
<dbReference type="STRING" id="759272.G0S4G7"/>
<keyword evidence="6 11" id="KW-0812">Transmembrane</keyword>
<feature type="transmembrane region" description="Helical" evidence="11">
    <location>
        <begin position="459"/>
        <end position="484"/>
    </location>
</feature>
<sequence>MRERITFVQKLGDSLEPSELKVDSTTVSGPEVHAVREERLKFSVDELPSELQTLLSDFQGLDIKWVTDAYHETVSPLLSRLPPGFHVVFTPRRPDTSLDSLCSALVELFGDDIYCSNESFTALSKAQSTGVTTLQYYQPLRSLSHLTRRARSLLCRSDDTSCSNRLDSLTSASSLDIAYDSDANDFRVTATWPYQRQHIHATSREGHRTEVGILSTDKPKTLDPHEIGISGLITVLRENKKLSPVLFSFAARHRDAESSFSARFLSPTGLHPTLQLRLSSARPPRSPEEQECSLHAYLTLPRTIFPDRYQLSDPIFLASKNLSALRFATKPVDLEAPDYAVPQWGLALLLDLATPTESAAAGEFTAEIPLHLRYLAPASGGYRSIEIPYPAVFWACRDPAVADAPLGPFERSGLGYDALFADKPGIVFWHVEPKPAAGQGSRMVNTVRVPVLDMDKAGWVNLGTAAVIVFGFAWVVGRLAGVWLRRVAAEKERKKKTQ</sequence>
<dbReference type="GO" id="GO:0000030">
    <property type="term" value="F:mannosyltransferase activity"/>
    <property type="evidence" value="ECO:0007669"/>
    <property type="project" value="TreeGrafter"/>
</dbReference>
<dbReference type="OrthoDB" id="5546453at2759"/>
<evidence type="ECO:0000256" key="7">
    <source>
        <dbReference type="ARBA" id="ARBA00022824"/>
    </source>
</evidence>
<organism evidence="13">
    <name type="scientific">Chaetomium thermophilum (strain DSM 1495 / CBS 144.50 / IMI 039719)</name>
    <name type="common">Thermochaetoides thermophila</name>
    <dbReference type="NCBI Taxonomy" id="759272"/>
    <lineage>
        <taxon>Eukaryota</taxon>
        <taxon>Fungi</taxon>
        <taxon>Dikarya</taxon>
        <taxon>Ascomycota</taxon>
        <taxon>Pezizomycotina</taxon>
        <taxon>Sordariomycetes</taxon>
        <taxon>Sordariomycetidae</taxon>
        <taxon>Sordariales</taxon>
        <taxon>Chaetomiaceae</taxon>
        <taxon>Thermochaetoides</taxon>
    </lineage>
</organism>
<comment type="pathway">
    <text evidence="2 11">Glycolipid biosynthesis; glycosylphosphatidylinositol-anchor biosynthesis.</text>
</comment>
<dbReference type="OMA" id="HELHIRW"/>
<reference evidence="12 13" key="1">
    <citation type="journal article" date="2011" name="Cell">
        <title>Insight into structure and assembly of the nuclear pore complex by utilizing the genome of a eukaryotic thermophile.</title>
        <authorList>
            <person name="Amlacher S."/>
            <person name="Sarges P."/>
            <person name="Flemming D."/>
            <person name="van Noort V."/>
            <person name="Kunze R."/>
            <person name="Devos D.P."/>
            <person name="Arumugam M."/>
            <person name="Bork P."/>
            <person name="Hurt E."/>
        </authorList>
    </citation>
    <scope>NUCLEOTIDE SEQUENCE [LARGE SCALE GENOMIC DNA]</scope>
    <source>
        <strain evidence="13">DSM 1495 / CBS 144.50 / IMI 039719</strain>
    </source>
</reference>
<keyword evidence="13" id="KW-1185">Reference proteome</keyword>
<evidence type="ECO:0000256" key="2">
    <source>
        <dbReference type="ARBA" id="ARBA00004687"/>
    </source>
</evidence>
<evidence type="ECO:0000256" key="5">
    <source>
        <dbReference type="ARBA" id="ARBA00022502"/>
    </source>
</evidence>
<dbReference type="Pfam" id="PF08320">
    <property type="entry name" value="PIG-X"/>
    <property type="match status" value="1"/>
</dbReference>
<keyword evidence="9 11" id="KW-0472">Membrane</keyword>
<evidence type="ECO:0000313" key="13">
    <source>
        <dbReference type="Proteomes" id="UP000008066"/>
    </source>
</evidence>
<evidence type="ECO:0000256" key="1">
    <source>
        <dbReference type="ARBA" id="ARBA00004643"/>
    </source>
</evidence>
<accession>G0S4G7</accession>
<comment type="function">
    <text evidence="11">Required for proper folding and/or the stability of a subset of proteins in the endoplasmic reticulum. Component of glycosylphosphatidylinositol-mannosyltransferase 1 which transfers the first of the 4 mannoses in the GPI-anchor precursors during GPI-anchor biosynthesis. Probably acts by stabilizing the mannosyltransferase GPI14.</text>
</comment>
<dbReference type="SMART" id="SM00780">
    <property type="entry name" value="PIG-X"/>
    <property type="match status" value="1"/>
</dbReference>
<evidence type="ECO:0000256" key="8">
    <source>
        <dbReference type="ARBA" id="ARBA00022989"/>
    </source>
</evidence>
<evidence type="ECO:0000256" key="11">
    <source>
        <dbReference type="RuleBase" id="RU366056"/>
    </source>
</evidence>
<dbReference type="RefSeq" id="XP_006692741.1">
    <property type="nucleotide sequence ID" value="XM_006692678.1"/>
</dbReference>
<comment type="similarity">
    <text evidence="3 11">Belongs to the PIGX family.</text>
</comment>
<dbReference type="KEGG" id="cthr:CTHT_0022750"/>
<dbReference type="GO" id="GO:0006506">
    <property type="term" value="P:GPI anchor biosynthetic process"/>
    <property type="evidence" value="ECO:0007669"/>
    <property type="project" value="UniProtKB-UniPathway"/>
</dbReference>
<dbReference type="GO" id="GO:1990529">
    <property type="term" value="C:glycosylphosphatidylinositol-mannosyltransferase I complex"/>
    <property type="evidence" value="ECO:0007669"/>
    <property type="project" value="TreeGrafter"/>
</dbReference>
<keyword evidence="8 11" id="KW-1133">Transmembrane helix</keyword>
<gene>
    <name evidence="12" type="ORF">CTHT_0022750</name>
</gene>
<protein>
    <recommendedName>
        <fullName evidence="4 11">Protein PBN1</fullName>
    </recommendedName>
</protein>
<evidence type="ECO:0000256" key="10">
    <source>
        <dbReference type="ARBA" id="ARBA00023180"/>
    </source>
</evidence>
<dbReference type="PANTHER" id="PTHR28533">
    <property type="entry name" value="PROTEIN PBN1"/>
    <property type="match status" value="1"/>
</dbReference>
<keyword evidence="7 11" id="KW-0256">Endoplasmic reticulum</keyword>
<evidence type="ECO:0000256" key="4">
    <source>
        <dbReference type="ARBA" id="ARBA00020410"/>
    </source>
</evidence>
<dbReference type="GO" id="GO:0005789">
    <property type="term" value="C:endoplasmic reticulum membrane"/>
    <property type="evidence" value="ECO:0007669"/>
    <property type="project" value="UniProtKB-SubCell"/>
</dbReference>
<dbReference type="GeneID" id="18256313"/>